<dbReference type="AlphaFoldDB" id="A0A521CIY8"/>
<protein>
    <submittedName>
        <fullName evidence="2">Uncharacterized protein</fullName>
    </submittedName>
</protein>
<evidence type="ECO:0000313" key="2">
    <source>
        <dbReference type="EMBL" id="SMO59352.1"/>
    </source>
</evidence>
<dbReference type="RefSeq" id="WP_142532897.1">
    <property type="nucleotide sequence ID" value="NZ_FXTB01000003.1"/>
</dbReference>
<gene>
    <name evidence="2" type="ORF">SAMN06265379_103185</name>
</gene>
<proteinExistence type="predicted"/>
<dbReference type="OrthoDB" id="1122484at2"/>
<dbReference type="EMBL" id="FXTB01000003">
    <property type="protein sequence ID" value="SMO59352.1"/>
    <property type="molecule type" value="Genomic_DNA"/>
</dbReference>
<keyword evidence="1" id="KW-0812">Transmembrane</keyword>
<organism evidence="2 3">
    <name type="scientific">Saccharicrinis carchari</name>
    <dbReference type="NCBI Taxonomy" id="1168039"/>
    <lineage>
        <taxon>Bacteria</taxon>
        <taxon>Pseudomonadati</taxon>
        <taxon>Bacteroidota</taxon>
        <taxon>Bacteroidia</taxon>
        <taxon>Marinilabiliales</taxon>
        <taxon>Marinilabiliaceae</taxon>
        <taxon>Saccharicrinis</taxon>
    </lineage>
</organism>
<accession>A0A521CIY8</accession>
<feature type="transmembrane region" description="Helical" evidence="1">
    <location>
        <begin position="7"/>
        <end position="29"/>
    </location>
</feature>
<feature type="transmembrane region" description="Helical" evidence="1">
    <location>
        <begin position="35"/>
        <end position="56"/>
    </location>
</feature>
<evidence type="ECO:0000256" key="1">
    <source>
        <dbReference type="SAM" id="Phobius"/>
    </source>
</evidence>
<name>A0A521CIY8_SACCC</name>
<sequence length="83" mass="9066">MRKAFRIAAGIFYSLCPLLLALIIGLLVYNELPNFWGISVFIVLVALAIGSGIAIFKKVKSKGFINYSTVVHASPDLDDLKPL</sequence>
<evidence type="ECO:0000313" key="3">
    <source>
        <dbReference type="Proteomes" id="UP000319040"/>
    </source>
</evidence>
<keyword evidence="3" id="KW-1185">Reference proteome</keyword>
<dbReference type="Proteomes" id="UP000319040">
    <property type="component" value="Unassembled WGS sequence"/>
</dbReference>
<reference evidence="2 3" key="1">
    <citation type="submission" date="2017-05" db="EMBL/GenBank/DDBJ databases">
        <authorList>
            <person name="Varghese N."/>
            <person name="Submissions S."/>
        </authorList>
    </citation>
    <scope>NUCLEOTIDE SEQUENCE [LARGE SCALE GENOMIC DNA]</scope>
    <source>
        <strain evidence="2 3">DSM 27040</strain>
    </source>
</reference>
<keyword evidence="1" id="KW-0472">Membrane</keyword>
<keyword evidence="1" id="KW-1133">Transmembrane helix</keyword>